<comment type="caution">
    <text evidence="5">The sequence shown here is derived from an EMBL/GenBank/DDBJ whole genome shotgun (WGS) entry which is preliminary data.</text>
</comment>
<keyword evidence="3" id="KW-0560">Oxidoreductase</keyword>
<dbReference type="InterPro" id="IPR036291">
    <property type="entry name" value="NAD(P)-bd_dom_sf"/>
</dbReference>
<dbReference type="AlphaFoldDB" id="A0AAV8S6X3"/>
<dbReference type="InterPro" id="IPR045312">
    <property type="entry name" value="PCBER-like"/>
</dbReference>
<dbReference type="PANTHER" id="PTHR43349:SF43">
    <property type="entry name" value="ISOEUGENOL SYNTHASE 1-LIKE"/>
    <property type="match status" value="1"/>
</dbReference>
<name>A0AAV8S6X3_9ROSI</name>
<evidence type="ECO:0000256" key="1">
    <source>
        <dbReference type="ARBA" id="ARBA00005725"/>
    </source>
</evidence>
<sequence>MGFDDKSKILIFGATGYLGKYLVKASTSMGHPTYAYVRPSSHPSKLETLKEFDSMGVTVIQGELDEHEKLVSALRLVKVVISALAVPQYPDQLEIITAIKEAGNIERFVPSEYGNEADRVNGLPPFEAVLANKRKIRRAIEAAGIPFTYVSANSFTAYFVNFLLHTHNNRDEIIVYGSGQAKAVLNYEGDIATYTIRAATDPRLANRLIIYRPQGNVVSQLDLISLWETRTGRSFRKIHVPEEEIVRQSNTLPFPENVPLAILHNIFIKGDQTSFELTSDDVEASMFYPDHKYTAVDSFLDTCLIQAGPIPKLASFG</sequence>
<dbReference type="PANTHER" id="PTHR43349">
    <property type="entry name" value="PINORESINOL REDUCTASE-RELATED"/>
    <property type="match status" value="1"/>
</dbReference>
<evidence type="ECO:0000313" key="6">
    <source>
        <dbReference type="Proteomes" id="UP001159364"/>
    </source>
</evidence>
<dbReference type="Gene3D" id="3.40.50.720">
    <property type="entry name" value="NAD(P)-binding Rossmann-like Domain"/>
    <property type="match status" value="1"/>
</dbReference>
<gene>
    <name evidence="5" type="ORF">K2173_006946</name>
</gene>
<dbReference type="SUPFAM" id="SSF51735">
    <property type="entry name" value="NAD(P)-binding Rossmann-fold domains"/>
    <property type="match status" value="1"/>
</dbReference>
<dbReference type="EMBL" id="JAIWQS010000076">
    <property type="protein sequence ID" value="KAJ8747796.1"/>
    <property type="molecule type" value="Genomic_DNA"/>
</dbReference>
<keyword evidence="6" id="KW-1185">Reference proteome</keyword>
<dbReference type="GO" id="GO:0009807">
    <property type="term" value="P:lignan biosynthetic process"/>
    <property type="evidence" value="ECO:0007669"/>
    <property type="project" value="UniProtKB-ARBA"/>
</dbReference>
<comment type="similarity">
    <text evidence="1">Belongs to the NmrA-type oxidoreductase family. Isoflavone reductase subfamily.</text>
</comment>
<evidence type="ECO:0000313" key="5">
    <source>
        <dbReference type="EMBL" id="KAJ8747796.1"/>
    </source>
</evidence>
<dbReference type="GO" id="GO:0016491">
    <property type="term" value="F:oxidoreductase activity"/>
    <property type="evidence" value="ECO:0007669"/>
    <property type="project" value="UniProtKB-KW"/>
</dbReference>
<dbReference type="CDD" id="cd05259">
    <property type="entry name" value="PCBER_SDR_a"/>
    <property type="match status" value="1"/>
</dbReference>
<feature type="domain" description="NmrA-like" evidence="4">
    <location>
        <begin position="6"/>
        <end position="300"/>
    </location>
</feature>
<reference evidence="5 6" key="1">
    <citation type="submission" date="2021-09" db="EMBL/GenBank/DDBJ databases">
        <title>Genomic insights and catalytic innovation underlie evolution of tropane alkaloids biosynthesis.</title>
        <authorList>
            <person name="Wang Y.-J."/>
            <person name="Tian T."/>
            <person name="Huang J.-P."/>
            <person name="Huang S.-X."/>
        </authorList>
    </citation>
    <scope>NUCLEOTIDE SEQUENCE [LARGE SCALE GENOMIC DNA]</scope>
    <source>
        <strain evidence="5">KIB-2018</strain>
        <tissue evidence="5">Leaf</tissue>
    </source>
</reference>
<evidence type="ECO:0000256" key="3">
    <source>
        <dbReference type="ARBA" id="ARBA00023002"/>
    </source>
</evidence>
<dbReference type="Proteomes" id="UP001159364">
    <property type="component" value="Unassembled WGS sequence"/>
</dbReference>
<dbReference type="InterPro" id="IPR008030">
    <property type="entry name" value="NmrA-like"/>
</dbReference>
<protein>
    <recommendedName>
        <fullName evidence="4">NmrA-like domain-containing protein</fullName>
    </recommendedName>
</protein>
<dbReference type="InterPro" id="IPR050608">
    <property type="entry name" value="NmrA-type/Isoflavone_red_sf"/>
</dbReference>
<dbReference type="Gene3D" id="3.90.25.10">
    <property type="entry name" value="UDP-galactose 4-epimerase, domain 1"/>
    <property type="match status" value="1"/>
</dbReference>
<proteinExistence type="inferred from homology"/>
<evidence type="ECO:0000256" key="2">
    <source>
        <dbReference type="ARBA" id="ARBA00022857"/>
    </source>
</evidence>
<organism evidence="5 6">
    <name type="scientific">Erythroxylum novogranatense</name>
    <dbReference type="NCBI Taxonomy" id="1862640"/>
    <lineage>
        <taxon>Eukaryota</taxon>
        <taxon>Viridiplantae</taxon>
        <taxon>Streptophyta</taxon>
        <taxon>Embryophyta</taxon>
        <taxon>Tracheophyta</taxon>
        <taxon>Spermatophyta</taxon>
        <taxon>Magnoliopsida</taxon>
        <taxon>eudicotyledons</taxon>
        <taxon>Gunneridae</taxon>
        <taxon>Pentapetalae</taxon>
        <taxon>rosids</taxon>
        <taxon>fabids</taxon>
        <taxon>Malpighiales</taxon>
        <taxon>Erythroxylaceae</taxon>
        <taxon>Erythroxylum</taxon>
    </lineage>
</organism>
<keyword evidence="2" id="KW-0521">NADP</keyword>
<accession>A0AAV8S6X3</accession>
<dbReference type="Pfam" id="PF05368">
    <property type="entry name" value="NmrA"/>
    <property type="match status" value="1"/>
</dbReference>
<evidence type="ECO:0000259" key="4">
    <source>
        <dbReference type="Pfam" id="PF05368"/>
    </source>
</evidence>